<dbReference type="GO" id="GO:0002098">
    <property type="term" value="P:tRNA wobble uridine modification"/>
    <property type="evidence" value="ECO:0007669"/>
    <property type="project" value="InterPro"/>
</dbReference>
<dbReference type="InterPro" id="IPR005271">
    <property type="entry name" value="CmoA"/>
</dbReference>
<feature type="domain" description="Methyltransferase" evidence="5">
    <location>
        <begin position="62"/>
        <end position="160"/>
    </location>
</feature>
<dbReference type="AlphaFoldDB" id="A0A2A5B0X0"/>
<feature type="binding site" evidence="3">
    <location>
        <position position="202"/>
    </location>
    <ligand>
        <name>S-adenosyl-L-methionine</name>
        <dbReference type="ChEBI" id="CHEBI:59789"/>
    </ligand>
</feature>
<evidence type="ECO:0000256" key="2">
    <source>
        <dbReference type="ARBA" id="ARBA00022691"/>
    </source>
</evidence>
<dbReference type="Gene3D" id="3.40.50.150">
    <property type="entry name" value="Vaccinia Virus protein VP39"/>
    <property type="match status" value="1"/>
</dbReference>
<dbReference type="Proteomes" id="UP000218327">
    <property type="component" value="Unassembled WGS sequence"/>
</dbReference>
<dbReference type="HAMAP" id="MF_01589">
    <property type="entry name" value="Cx_SAM_synthase"/>
    <property type="match status" value="1"/>
</dbReference>
<comment type="similarity">
    <text evidence="3">Belongs to the class I-like SAM-binding methyltransferase superfamily. Cx-SAM synthase family.</text>
</comment>
<dbReference type="PANTHER" id="PTHR43861">
    <property type="entry name" value="TRANS-ACONITATE 2-METHYLTRANSFERASE-RELATED"/>
    <property type="match status" value="1"/>
</dbReference>
<reference evidence="7" key="1">
    <citation type="submission" date="2017-08" db="EMBL/GenBank/DDBJ databases">
        <title>A dynamic microbial community with high functional redundancy inhabits the cold, oxic subseafloor aquifer.</title>
        <authorList>
            <person name="Tully B.J."/>
            <person name="Wheat C.G."/>
            <person name="Glazer B.T."/>
            <person name="Huber J.A."/>
        </authorList>
    </citation>
    <scope>NUCLEOTIDE SEQUENCE [LARGE SCALE GENOMIC DNA]</scope>
</reference>
<dbReference type="GO" id="GO:0016743">
    <property type="term" value="F:carboxyl- or carbamoyltransferase activity"/>
    <property type="evidence" value="ECO:0007669"/>
    <property type="project" value="UniProtKB-UniRule"/>
</dbReference>
<comment type="function">
    <text evidence="3">Catalyzes the conversion of S-adenosyl-L-methionine (SAM) to carboxy-S-adenosyl-L-methionine (Cx-SAM).</text>
</comment>
<evidence type="ECO:0000313" key="7">
    <source>
        <dbReference type="Proteomes" id="UP000218327"/>
    </source>
</evidence>
<dbReference type="PANTHER" id="PTHR43861:SF2">
    <property type="entry name" value="CARBOXY-S-ADENOSYL-L-METHIONINE SYNTHASE"/>
    <property type="match status" value="1"/>
</dbReference>
<dbReference type="EMBL" id="NVVJ01000019">
    <property type="protein sequence ID" value="PCJ25179.1"/>
    <property type="molecule type" value="Genomic_DNA"/>
</dbReference>
<sequence>MKSEANKDRIFAQEMLPGDFVFDDRVANVFEDMINRSVPGYSTIIAMIGVLAERYCQEQSNIYDLGCSLGGATLASARGVRCKDYSIIAVDNSIAMIEKLESKLADFPELSSHIQCRCENLLETEISNACVVVLNFTLQFIPLAERAGLLEKIYAGMKPGAVLIISEKIVFPDETLNKLFIEMYHGFKENMGYSKLEISQKRAALENVLLPESIATHRERLQQVGFHSFDVWFQCFNFASMIAFK</sequence>
<feature type="binding site" evidence="3 4">
    <location>
        <begin position="91"/>
        <end position="92"/>
    </location>
    <ligand>
        <name>S-adenosyl-L-methionine</name>
        <dbReference type="ChEBI" id="CHEBI:59789"/>
    </ligand>
</feature>
<keyword evidence="1 3" id="KW-0808">Transferase</keyword>
<feature type="binding site" evidence="3 4">
    <location>
        <begin position="66"/>
        <end position="68"/>
    </location>
    <ligand>
        <name>S-adenosyl-L-methionine</name>
        <dbReference type="ChEBI" id="CHEBI:59789"/>
    </ligand>
</feature>
<proteinExistence type="inferred from homology"/>
<comment type="catalytic activity">
    <reaction evidence="3">
        <text>prephenate + S-adenosyl-L-methionine = carboxy-S-adenosyl-L-methionine + 3-phenylpyruvate + H2O</text>
        <dbReference type="Rhea" id="RHEA:51692"/>
        <dbReference type="ChEBI" id="CHEBI:15377"/>
        <dbReference type="ChEBI" id="CHEBI:18005"/>
        <dbReference type="ChEBI" id="CHEBI:29934"/>
        <dbReference type="ChEBI" id="CHEBI:59789"/>
        <dbReference type="ChEBI" id="CHEBI:134278"/>
    </reaction>
</comment>
<dbReference type="InterPro" id="IPR041698">
    <property type="entry name" value="Methyltransf_25"/>
</dbReference>
<comment type="caution">
    <text evidence="6">The sequence shown here is derived from an EMBL/GenBank/DDBJ whole genome shotgun (WGS) entry which is preliminary data.</text>
</comment>
<dbReference type="CDD" id="cd02440">
    <property type="entry name" value="AdoMet_MTases"/>
    <property type="match status" value="1"/>
</dbReference>
<dbReference type="GO" id="GO:1904047">
    <property type="term" value="F:S-adenosyl-L-methionine binding"/>
    <property type="evidence" value="ECO:0007669"/>
    <property type="project" value="UniProtKB-UniRule"/>
</dbReference>
<comment type="caution">
    <text evidence="3">Lacks conserved residue(s) required for the propagation of feature annotation.</text>
</comment>
<accession>A0A2A5B0X0</accession>
<dbReference type="PIRSF" id="PIRSF006325">
    <property type="entry name" value="MeTrfase_bac"/>
    <property type="match status" value="1"/>
</dbReference>
<feature type="binding site" evidence="3 4">
    <location>
        <position position="135"/>
    </location>
    <ligand>
        <name>S-adenosyl-L-methionine</name>
        <dbReference type="ChEBI" id="CHEBI:59789"/>
    </ligand>
</feature>
<dbReference type="InterPro" id="IPR029063">
    <property type="entry name" value="SAM-dependent_MTases_sf"/>
</dbReference>
<gene>
    <name evidence="3 6" type="primary">cmoA</name>
    <name evidence="6" type="ORF">COA96_07690</name>
</gene>
<organism evidence="6 7">
    <name type="scientific">SAR86 cluster bacterium</name>
    <dbReference type="NCBI Taxonomy" id="2030880"/>
    <lineage>
        <taxon>Bacteria</taxon>
        <taxon>Pseudomonadati</taxon>
        <taxon>Pseudomonadota</taxon>
        <taxon>Gammaproteobacteria</taxon>
        <taxon>SAR86 cluster</taxon>
    </lineage>
</organism>
<evidence type="ECO:0000259" key="5">
    <source>
        <dbReference type="Pfam" id="PF13649"/>
    </source>
</evidence>
<dbReference type="SUPFAM" id="SSF53335">
    <property type="entry name" value="S-adenosyl-L-methionine-dependent methyltransferases"/>
    <property type="match status" value="1"/>
</dbReference>
<dbReference type="NCBIfam" id="TIGR00740">
    <property type="entry name" value="carboxy-S-adenosyl-L-methionine synthase CmoA"/>
    <property type="match status" value="1"/>
</dbReference>
<feature type="binding site" evidence="3 4">
    <location>
        <position position="41"/>
    </location>
    <ligand>
        <name>S-adenosyl-L-methionine</name>
        <dbReference type="ChEBI" id="CHEBI:59789"/>
    </ligand>
</feature>
<keyword evidence="2 3" id="KW-0949">S-adenosyl-L-methionine</keyword>
<name>A0A2A5B0X0_9GAMM</name>
<evidence type="ECO:0000256" key="3">
    <source>
        <dbReference type="HAMAP-Rule" id="MF_01589"/>
    </source>
</evidence>
<evidence type="ECO:0000256" key="1">
    <source>
        <dbReference type="ARBA" id="ARBA00022679"/>
    </source>
</evidence>
<dbReference type="Pfam" id="PF13649">
    <property type="entry name" value="Methyltransf_25"/>
    <property type="match status" value="1"/>
</dbReference>
<evidence type="ECO:0000313" key="6">
    <source>
        <dbReference type="EMBL" id="PCJ25179.1"/>
    </source>
</evidence>
<evidence type="ECO:0000256" key="4">
    <source>
        <dbReference type="PIRSR" id="PIRSR006325-1"/>
    </source>
</evidence>
<dbReference type="EC" id="2.1.3.-" evidence="3"/>
<comment type="subunit">
    <text evidence="3">Homodimer.</text>
</comment>
<protein>
    <recommendedName>
        <fullName evidence="3">Carboxy-S-adenosyl-L-methionine synthase</fullName>
        <shortName evidence="3">Cx-SAM synthase</shortName>
        <ecNumber evidence="3">2.1.3.-</ecNumber>
    </recommendedName>
</protein>